<dbReference type="InterPro" id="IPR008767">
    <property type="entry name" value="Phage_SPP1_head-tail_adaptor"/>
</dbReference>
<evidence type="ECO:0000313" key="1">
    <source>
        <dbReference type="EMBL" id="WDA11410.1"/>
    </source>
</evidence>
<name>A0ABY7UQW8_9RHOB</name>
<protein>
    <submittedName>
        <fullName evidence="1">Phage head closure protein</fullName>
    </submittedName>
</protein>
<dbReference type="InterPro" id="IPR038666">
    <property type="entry name" value="SSP1_head-tail_sf"/>
</dbReference>
<dbReference type="NCBIfam" id="TIGR01563">
    <property type="entry name" value="gp16_SPP1"/>
    <property type="match status" value="1"/>
</dbReference>
<accession>A0ABY7UQW8</accession>
<organism evidence="1 2">
    <name type="scientific">Paracoccus marcusii</name>
    <dbReference type="NCBI Taxonomy" id="59779"/>
    <lineage>
        <taxon>Bacteria</taxon>
        <taxon>Pseudomonadati</taxon>
        <taxon>Pseudomonadota</taxon>
        <taxon>Alphaproteobacteria</taxon>
        <taxon>Rhodobacterales</taxon>
        <taxon>Paracoccaceae</taxon>
        <taxon>Paracoccus</taxon>
    </lineage>
</organism>
<evidence type="ECO:0000313" key="2">
    <source>
        <dbReference type="Proteomes" id="UP001216899"/>
    </source>
</evidence>
<sequence>MKISDLNRRITLLEPSLSKDADGKAVQGWANRGEVWANIQHRPGSEAFQQARLEARDPATVAVRASTLTRRMTSMWRVETDRVVYEISSNPNLSQDNAFVTFQVEGQRK</sequence>
<reference evidence="1 2" key="1">
    <citation type="submission" date="2023-02" db="EMBL/GenBank/DDBJ databases">
        <title>Whole genome sequenc of Paracoccus marcusii MBLB0836.</title>
        <authorList>
            <person name="Seo M.-J."/>
            <person name="Cho E.-S."/>
            <person name="Hwang C.Y."/>
        </authorList>
    </citation>
    <scope>NUCLEOTIDE SEQUENCE [LARGE SCALE GENOMIC DNA]</scope>
    <source>
        <strain evidence="1 2">MBLB0836</strain>
    </source>
</reference>
<dbReference type="EMBL" id="CP117466">
    <property type="protein sequence ID" value="WDA11410.1"/>
    <property type="molecule type" value="Genomic_DNA"/>
</dbReference>
<dbReference type="RefSeq" id="WP_273742666.1">
    <property type="nucleotide sequence ID" value="NZ_CP117466.1"/>
</dbReference>
<proteinExistence type="predicted"/>
<dbReference type="Proteomes" id="UP001216899">
    <property type="component" value="Chromosome"/>
</dbReference>
<keyword evidence="2" id="KW-1185">Reference proteome</keyword>
<gene>
    <name evidence="1" type="ORF">PRL19_08760</name>
</gene>
<dbReference type="Gene3D" id="2.40.10.270">
    <property type="entry name" value="Bacteriophage SPP1 head-tail adaptor protein"/>
    <property type="match status" value="1"/>
</dbReference>
<dbReference type="Pfam" id="PF05521">
    <property type="entry name" value="Phage_HCP"/>
    <property type="match status" value="1"/>
</dbReference>